<dbReference type="PANTHER" id="PTHR43471">
    <property type="entry name" value="ABC TRANSPORTER PERMEASE"/>
    <property type="match status" value="1"/>
</dbReference>
<reference evidence="2 3" key="1">
    <citation type="submission" date="2020-08" db="EMBL/GenBank/DDBJ databases">
        <title>Genomic Encyclopedia of Type Strains, Phase IV (KMG-IV): sequencing the most valuable type-strain genomes for metagenomic binning, comparative biology and taxonomic classification.</title>
        <authorList>
            <person name="Goeker M."/>
        </authorList>
    </citation>
    <scope>NUCLEOTIDE SEQUENCE [LARGE SCALE GENOMIC DNA]</scope>
    <source>
        <strain evidence="2 3">DSM 102189</strain>
    </source>
</reference>
<dbReference type="EMBL" id="JACIIV010000036">
    <property type="protein sequence ID" value="MBB6229226.1"/>
    <property type="molecule type" value="Genomic_DNA"/>
</dbReference>
<dbReference type="InterPro" id="IPR021913">
    <property type="entry name" value="DUF3526"/>
</dbReference>
<keyword evidence="1" id="KW-0472">Membrane</keyword>
<evidence type="ECO:0000313" key="3">
    <source>
        <dbReference type="Proteomes" id="UP000538147"/>
    </source>
</evidence>
<feature type="transmembrane region" description="Helical" evidence="1">
    <location>
        <begin position="20"/>
        <end position="39"/>
    </location>
</feature>
<dbReference type="GO" id="GO:0005886">
    <property type="term" value="C:plasma membrane"/>
    <property type="evidence" value="ECO:0007669"/>
    <property type="project" value="UniProtKB-SubCell"/>
</dbReference>
<evidence type="ECO:0000313" key="2">
    <source>
        <dbReference type="EMBL" id="MBB6229226.1"/>
    </source>
</evidence>
<dbReference type="Proteomes" id="UP000538147">
    <property type="component" value="Unassembled WGS sequence"/>
</dbReference>
<dbReference type="PANTHER" id="PTHR43471:SF1">
    <property type="entry name" value="ABC TRANSPORTER PERMEASE PROTEIN NOSY-RELATED"/>
    <property type="match status" value="1"/>
</dbReference>
<feature type="transmembrane region" description="Helical" evidence="1">
    <location>
        <begin position="129"/>
        <end position="149"/>
    </location>
</feature>
<sequence length="465" mass="50599">MISRLAGFELEIIRRDSHAWWSLLCLAALVFLSFASTSFDAARDDSDKRAVAAAERARWLGQGTKDPHSAAHYSIFAFKPSPTLSGLDPGIGPFVGQSVWLEAHHQNDLLNRPLQNATLLQRAGLGNPASLLLTFAPLVVFLLAFVVVAQDRERGSLRLALGAASHPSAIIHAKALAIWGASTGLLVLPAVAAEFVLAAVGSHLSIDVFTRLSLWFALMAVYLALLSAIGIVVALRARDARIALAMLFGFWIVAALVLPRAGSSAADTVRPLPSSQIVRQQMLDEAAAYWTAEDTALHKVQLFTQYGVTRTDDIPNFRMAELDMVERHSHQVFDRILGDFYEKVASQDRLFSALGFLSPTIAVQSLSASLSGSDFSHHHDFIVKAEGYRRALVNRMNADGMAHRAEGDERHTNDERLWAQIPTFAYTAPVLGSATGTTLPALGALLLWLVGTWLLLSATARRLRP</sequence>
<feature type="transmembrane region" description="Helical" evidence="1">
    <location>
        <begin position="439"/>
        <end position="456"/>
    </location>
</feature>
<feature type="transmembrane region" description="Helical" evidence="1">
    <location>
        <begin position="176"/>
        <end position="200"/>
    </location>
</feature>
<keyword evidence="1" id="KW-1133">Transmembrane helix</keyword>
<feature type="transmembrane region" description="Helical" evidence="1">
    <location>
        <begin position="212"/>
        <end position="235"/>
    </location>
</feature>
<dbReference type="Pfam" id="PF12040">
    <property type="entry name" value="DUF3526"/>
    <property type="match status" value="1"/>
</dbReference>
<feature type="transmembrane region" description="Helical" evidence="1">
    <location>
        <begin position="242"/>
        <end position="262"/>
    </location>
</feature>
<dbReference type="GO" id="GO:0140359">
    <property type="term" value="F:ABC-type transporter activity"/>
    <property type="evidence" value="ECO:0007669"/>
    <property type="project" value="InterPro"/>
</dbReference>
<protein>
    <submittedName>
        <fullName evidence="2">ABC-2 type transport system permease protein</fullName>
    </submittedName>
</protein>
<comment type="caution">
    <text evidence="2">The sequence shown here is derived from an EMBL/GenBank/DDBJ whole genome shotgun (WGS) entry which is preliminary data.</text>
</comment>
<organism evidence="2 3">
    <name type="scientific">Polymorphobacter multimanifer</name>
    <dbReference type="NCBI Taxonomy" id="1070431"/>
    <lineage>
        <taxon>Bacteria</taxon>
        <taxon>Pseudomonadati</taxon>
        <taxon>Pseudomonadota</taxon>
        <taxon>Alphaproteobacteria</taxon>
        <taxon>Sphingomonadales</taxon>
        <taxon>Sphingosinicellaceae</taxon>
        <taxon>Polymorphobacter</taxon>
    </lineage>
</organism>
<gene>
    <name evidence="2" type="ORF">FHS79_003427</name>
</gene>
<dbReference type="AlphaFoldDB" id="A0A841LAR6"/>
<name>A0A841LAR6_9SPHN</name>
<accession>A0A841LAR6</accession>
<keyword evidence="3" id="KW-1185">Reference proteome</keyword>
<dbReference type="RefSeq" id="WP_184202759.1">
    <property type="nucleotide sequence ID" value="NZ_BMOX01000039.1"/>
</dbReference>
<proteinExistence type="predicted"/>
<evidence type="ECO:0000256" key="1">
    <source>
        <dbReference type="SAM" id="Phobius"/>
    </source>
</evidence>
<keyword evidence="1" id="KW-0812">Transmembrane</keyword>